<feature type="domain" description="EthD" evidence="1">
    <location>
        <begin position="11"/>
        <end position="110"/>
    </location>
</feature>
<dbReference type="AlphaFoldDB" id="A0A840HT10"/>
<evidence type="ECO:0000313" key="3">
    <source>
        <dbReference type="Proteomes" id="UP000575068"/>
    </source>
</evidence>
<accession>A0A840HT10</accession>
<name>A0A840HT10_9SPHN</name>
<dbReference type="SUPFAM" id="SSF54909">
    <property type="entry name" value="Dimeric alpha+beta barrel"/>
    <property type="match status" value="1"/>
</dbReference>
<comment type="caution">
    <text evidence="2">The sequence shown here is derived from an EMBL/GenBank/DDBJ whole genome shotgun (WGS) entry which is preliminary data.</text>
</comment>
<dbReference type="Gene3D" id="3.30.70.100">
    <property type="match status" value="1"/>
</dbReference>
<dbReference type="GO" id="GO:0016491">
    <property type="term" value="F:oxidoreductase activity"/>
    <property type="evidence" value="ECO:0007669"/>
    <property type="project" value="InterPro"/>
</dbReference>
<dbReference type="Proteomes" id="UP000575068">
    <property type="component" value="Unassembled WGS sequence"/>
</dbReference>
<reference evidence="2 3" key="1">
    <citation type="submission" date="2020-08" db="EMBL/GenBank/DDBJ databases">
        <title>Genomic Encyclopedia of Type Strains, Phase IV (KMG-IV): sequencing the most valuable type-strain genomes for metagenomic binning, comparative biology and taxonomic classification.</title>
        <authorList>
            <person name="Goeker M."/>
        </authorList>
    </citation>
    <scope>NUCLEOTIDE SEQUENCE [LARGE SCALE GENOMIC DNA]</scope>
    <source>
        <strain evidence="2 3">DSM 7465</strain>
    </source>
</reference>
<dbReference type="InterPro" id="IPR009799">
    <property type="entry name" value="EthD_dom"/>
</dbReference>
<dbReference type="InterPro" id="IPR011008">
    <property type="entry name" value="Dimeric_a/b-barrel"/>
</dbReference>
<sequence>MKKMILFIKKKEGMSFEDFRNHYENVHVPLCGERIGHLIQDFRRYYPQNLNNLYHGRADADAGYEGGTRYDAIAIYTIKDEQALEELVRIGQDPEFQRIITEDEERFCDRAATVEGVADEFFGPGLNGEML</sequence>
<proteinExistence type="predicted"/>
<protein>
    <recommendedName>
        <fullName evidence="1">EthD domain-containing protein</fullName>
    </recommendedName>
</protein>
<gene>
    <name evidence="2" type="ORF">HNQ99_000939</name>
</gene>
<keyword evidence="3" id="KW-1185">Reference proteome</keyword>
<evidence type="ECO:0000313" key="2">
    <source>
        <dbReference type="EMBL" id="MBB4640646.1"/>
    </source>
</evidence>
<organism evidence="2 3">
    <name type="scientific">Rhizorhapis suberifaciens</name>
    <name type="common">corky root of lettuce</name>
    <dbReference type="NCBI Taxonomy" id="13656"/>
    <lineage>
        <taxon>Bacteria</taxon>
        <taxon>Pseudomonadati</taxon>
        <taxon>Pseudomonadota</taxon>
        <taxon>Alphaproteobacteria</taxon>
        <taxon>Sphingomonadales</taxon>
        <taxon>Sphingomonadaceae</taxon>
        <taxon>Rhizorhapis</taxon>
    </lineage>
</organism>
<dbReference type="Pfam" id="PF07110">
    <property type="entry name" value="EthD"/>
    <property type="match status" value="1"/>
</dbReference>
<evidence type="ECO:0000259" key="1">
    <source>
        <dbReference type="Pfam" id="PF07110"/>
    </source>
</evidence>
<dbReference type="EMBL" id="JACHOV010000003">
    <property type="protein sequence ID" value="MBB4640646.1"/>
    <property type="molecule type" value="Genomic_DNA"/>
</dbReference>
<dbReference type="RefSeq" id="WP_184474489.1">
    <property type="nucleotide sequence ID" value="NZ_JACHOV010000003.1"/>
</dbReference>